<dbReference type="InterPro" id="IPR013079">
    <property type="entry name" value="6Phosfructo_kin"/>
</dbReference>
<dbReference type="SMART" id="SM00855">
    <property type="entry name" value="PGAM"/>
    <property type="match status" value="1"/>
</dbReference>
<dbReference type="Gene3D" id="3.40.50.300">
    <property type="entry name" value="P-loop containing nucleotide triphosphate hydrolases"/>
    <property type="match status" value="1"/>
</dbReference>
<gene>
    <name evidence="5" type="ORF">AAL_06719</name>
</gene>
<dbReference type="PANTHER" id="PTHR10606">
    <property type="entry name" value="6-PHOSPHOFRUCTO-2-KINASE/FRUCTOSE-2,6-BISPHOSPHATASE"/>
    <property type="match status" value="1"/>
</dbReference>
<reference evidence="5 6" key="1">
    <citation type="journal article" date="2016" name="Genome Biol. Evol.">
        <title>Divergent and convergent evolution of fungal pathogenicity.</title>
        <authorList>
            <person name="Shang Y."/>
            <person name="Xiao G."/>
            <person name="Zheng P."/>
            <person name="Cen K."/>
            <person name="Zhan S."/>
            <person name="Wang C."/>
        </authorList>
    </citation>
    <scope>NUCLEOTIDE SEQUENCE [LARGE SCALE GENOMIC DNA]</scope>
    <source>
        <strain evidence="5 6">RCEF 2490</strain>
    </source>
</reference>
<evidence type="ECO:0000256" key="2">
    <source>
        <dbReference type="ARBA" id="ARBA00022840"/>
    </source>
</evidence>
<dbReference type="GO" id="GO:0005524">
    <property type="term" value="F:ATP binding"/>
    <property type="evidence" value="ECO:0007669"/>
    <property type="project" value="UniProtKB-KW"/>
</dbReference>
<evidence type="ECO:0000313" key="6">
    <source>
        <dbReference type="Proteomes" id="UP000078544"/>
    </source>
</evidence>
<protein>
    <submittedName>
        <fullName evidence="5">Fructose-2,6-bisphosphatase</fullName>
    </submittedName>
</protein>
<feature type="domain" description="6-phosphofructo-2-kinase" evidence="4">
    <location>
        <begin position="155"/>
        <end position="205"/>
    </location>
</feature>
<dbReference type="PROSITE" id="PS00175">
    <property type="entry name" value="PG_MUTASE"/>
    <property type="match status" value="1"/>
</dbReference>
<dbReference type="Pfam" id="PF01591">
    <property type="entry name" value="6PF2K"/>
    <property type="match status" value="2"/>
</dbReference>
<evidence type="ECO:0000256" key="1">
    <source>
        <dbReference type="ARBA" id="ARBA00022741"/>
    </source>
</evidence>
<dbReference type="OrthoDB" id="267323at2759"/>
<dbReference type="Gene3D" id="3.40.50.1240">
    <property type="entry name" value="Phosphoglycerate mutase-like"/>
    <property type="match status" value="1"/>
</dbReference>
<keyword evidence="1" id="KW-0547">Nucleotide-binding</keyword>
<dbReference type="AlphaFoldDB" id="A0A162ICH7"/>
<dbReference type="GO" id="GO:0006000">
    <property type="term" value="P:fructose metabolic process"/>
    <property type="evidence" value="ECO:0007669"/>
    <property type="project" value="InterPro"/>
</dbReference>
<keyword evidence="2" id="KW-0067">ATP-binding</keyword>
<comment type="caution">
    <text evidence="5">The sequence shown here is derived from an EMBL/GenBank/DDBJ whole genome shotgun (WGS) entry which is preliminary data.</text>
</comment>
<feature type="region of interest" description="Disordered" evidence="3">
    <location>
        <begin position="1"/>
        <end position="50"/>
    </location>
</feature>
<dbReference type="Pfam" id="PF00300">
    <property type="entry name" value="His_Phos_1"/>
    <property type="match status" value="1"/>
</dbReference>
<dbReference type="GO" id="GO:0005829">
    <property type="term" value="C:cytosol"/>
    <property type="evidence" value="ECO:0007669"/>
    <property type="project" value="TreeGrafter"/>
</dbReference>
<dbReference type="GO" id="GO:0003873">
    <property type="term" value="F:6-phosphofructo-2-kinase activity"/>
    <property type="evidence" value="ECO:0007669"/>
    <property type="project" value="EnsemblFungi"/>
</dbReference>
<sequence length="683" mass="76946">MQNQFGVASSQYSSSPSSVNQEQSLAVQPPPSSYPRRGQNVSHHSHSVSAPTAMPAMASAVRIMQDLTETPPLSQSVTPLSPFSPRDLSSSLGGDIPLDVADSLSNHPWLLMSRPPLRQNSGTQTPRVRPHATTLNIPGMTRSRVSPDGRIPQRDVAAKLVIVMVGLPARGKSYITKKLQRYLSWQQHESRIFNVGNRRRNAAGIKVAARPDLAPEHQRLDPPVEAATILLNGRPASSGDIPPDQAEPTALSLDDTESGKQEDADQSAKFFDPTNEKASAMRNQLAMETLDELLDYLLNQGGAVGILDATNSTLKRRRQIVARIREREPKLGILFIESICRDPHLLEANMRLKLSGPDYRNKDPVKSLEDFRARVDAYASAYVPLGEFEEENDLQYIQMVDVGRKLVQHRLKGFLSGGISTYLSSFNLSPRQIWITRHGQSVDNELGKLGGDSALTERGHCYGLALYKFVTQKRKEWLMEQKSKMAEASFPPQPGDNTPPYPDMNMELDEKNFCVWTSMLQRSAETAEYFDVDDDYDVKNWEMLNELNTGQFEGMTYDEIARRYPEEFHKRSEDKLNYIYPGVGGEGYLQVISRLRDMVREIERITDHLLIIGHRSICRVLMAYFMDLTREDITDMDVPLGMLYSIEPKPYGIAFHAYKYNEAQGWFDELPNYRPQKGPRGSV</sequence>
<name>A0A162ICH7_9HYPO</name>
<dbReference type="SUPFAM" id="SSF53254">
    <property type="entry name" value="Phosphoglycerate mutase-like"/>
    <property type="match status" value="1"/>
</dbReference>
<dbReference type="InterPro" id="IPR003094">
    <property type="entry name" value="6Pfruct_kin"/>
</dbReference>
<dbReference type="Proteomes" id="UP000078544">
    <property type="component" value="Unassembled WGS sequence"/>
</dbReference>
<dbReference type="InterPro" id="IPR027417">
    <property type="entry name" value="P-loop_NTPase"/>
</dbReference>
<evidence type="ECO:0000313" key="5">
    <source>
        <dbReference type="EMBL" id="KZZ91483.1"/>
    </source>
</evidence>
<dbReference type="InterPro" id="IPR013078">
    <property type="entry name" value="His_Pase_superF_clade-1"/>
</dbReference>
<dbReference type="PRINTS" id="PR00991">
    <property type="entry name" value="6PFRUCTKNASE"/>
</dbReference>
<dbReference type="EMBL" id="AZGY01000018">
    <property type="protein sequence ID" value="KZZ91483.1"/>
    <property type="molecule type" value="Genomic_DNA"/>
</dbReference>
<keyword evidence="6" id="KW-1185">Reference proteome</keyword>
<feature type="region of interest" description="Disordered" evidence="3">
    <location>
        <begin position="112"/>
        <end position="149"/>
    </location>
</feature>
<dbReference type="InterPro" id="IPR001345">
    <property type="entry name" value="PG/BPGM_mutase_AS"/>
</dbReference>
<evidence type="ECO:0000259" key="4">
    <source>
        <dbReference type="Pfam" id="PF01591"/>
    </source>
</evidence>
<dbReference type="SUPFAM" id="SSF52540">
    <property type="entry name" value="P-loop containing nucleoside triphosphate hydrolases"/>
    <property type="match status" value="1"/>
</dbReference>
<dbReference type="InterPro" id="IPR029033">
    <property type="entry name" value="His_PPase_superfam"/>
</dbReference>
<dbReference type="PANTHER" id="PTHR10606:SF32">
    <property type="entry name" value="6-PHOSPHOFRUCTO-2-KINASE 1"/>
    <property type="match status" value="1"/>
</dbReference>
<accession>A0A162ICH7</accession>
<feature type="region of interest" description="Disordered" evidence="3">
    <location>
        <begin position="233"/>
        <end position="267"/>
    </location>
</feature>
<organism evidence="5 6">
    <name type="scientific">Moelleriella libera RCEF 2490</name>
    <dbReference type="NCBI Taxonomy" id="1081109"/>
    <lineage>
        <taxon>Eukaryota</taxon>
        <taxon>Fungi</taxon>
        <taxon>Dikarya</taxon>
        <taxon>Ascomycota</taxon>
        <taxon>Pezizomycotina</taxon>
        <taxon>Sordariomycetes</taxon>
        <taxon>Hypocreomycetidae</taxon>
        <taxon>Hypocreales</taxon>
        <taxon>Clavicipitaceae</taxon>
        <taxon>Moelleriella</taxon>
    </lineage>
</organism>
<dbReference type="CDD" id="cd07067">
    <property type="entry name" value="HP_PGM_like"/>
    <property type="match status" value="1"/>
</dbReference>
<feature type="domain" description="6-phosphofructo-2-kinase" evidence="4">
    <location>
        <begin position="262"/>
        <end position="428"/>
    </location>
</feature>
<dbReference type="STRING" id="1081109.A0A162ICH7"/>
<feature type="compositionally biased region" description="Low complexity" evidence="3">
    <location>
        <begin position="9"/>
        <end position="24"/>
    </location>
</feature>
<evidence type="ECO:0000256" key="3">
    <source>
        <dbReference type="SAM" id="MobiDB-lite"/>
    </source>
</evidence>
<dbReference type="GO" id="GO:0006003">
    <property type="term" value="P:fructose 2,6-bisphosphate metabolic process"/>
    <property type="evidence" value="ECO:0007669"/>
    <property type="project" value="EnsemblFungi"/>
</dbReference>
<proteinExistence type="predicted"/>